<evidence type="ECO:0000256" key="2">
    <source>
        <dbReference type="SAM" id="SignalP"/>
    </source>
</evidence>
<evidence type="ECO:0000313" key="4">
    <source>
        <dbReference type="Proteomes" id="UP000322080"/>
    </source>
</evidence>
<proteinExistence type="predicted"/>
<dbReference type="AlphaFoldDB" id="A0A5D0RB36"/>
<comment type="caution">
    <text evidence="3">The sequence shown here is derived from an EMBL/GenBank/DDBJ whole genome shotgun (WGS) entry which is preliminary data.</text>
</comment>
<reference evidence="3 4" key="1">
    <citation type="submission" date="2019-08" db="EMBL/GenBank/DDBJ databases">
        <title>Identification of a novel species of the genus Boseongicola.</title>
        <authorList>
            <person name="Zhang X.-Q."/>
        </authorList>
    </citation>
    <scope>NUCLEOTIDE SEQUENCE [LARGE SCALE GENOMIC DNA]</scope>
    <source>
        <strain evidence="3 4">HY14</strain>
    </source>
</reference>
<protein>
    <recommendedName>
        <fullName evidence="5">Ferrochelatase</fullName>
    </recommendedName>
</protein>
<evidence type="ECO:0008006" key="5">
    <source>
        <dbReference type="Google" id="ProtNLM"/>
    </source>
</evidence>
<keyword evidence="4" id="KW-1185">Reference proteome</keyword>
<organism evidence="3 4">
    <name type="scientific">Maritimibacter fusiformis</name>
    <dbReference type="NCBI Taxonomy" id="2603819"/>
    <lineage>
        <taxon>Bacteria</taxon>
        <taxon>Pseudomonadati</taxon>
        <taxon>Pseudomonadota</taxon>
        <taxon>Alphaproteobacteria</taxon>
        <taxon>Rhodobacterales</taxon>
        <taxon>Roseobacteraceae</taxon>
        <taxon>Maritimibacter</taxon>
    </lineage>
</organism>
<name>A0A5D0RB36_9RHOB</name>
<keyword evidence="1" id="KW-0812">Transmembrane</keyword>
<evidence type="ECO:0000313" key="3">
    <source>
        <dbReference type="EMBL" id="TYB77804.1"/>
    </source>
</evidence>
<feature type="transmembrane region" description="Helical" evidence="1">
    <location>
        <begin position="43"/>
        <end position="62"/>
    </location>
</feature>
<dbReference type="RefSeq" id="WP_148379840.1">
    <property type="nucleotide sequence ID" value="NZ_VSIY01000015.1"/>
</dbReference>
<sequence length="63" mass="6402">MKKFVLGAAFALVAGAAVAGTVAPPIMEPAIVIEQASGSSMNQHLLPPILFVLAVATSIIFLP</sequence>
<feature type="signal peptide" evidence="2">
    <location>
        <begin position="1"/>
        <end position="19"/>
    </location>
</feature>
<evidence type="ECO:0000256" key="1">
    <source>
        <dbReference type="SAM" id="Phobius"/>
    </source>
</evidence>
<gene>
    <name evidence="3" type="ORF">FVF75_16275</name>
</gene>
<dbReference type="EMBL" id="VSIY01000015">
    <property type="protein sequence ID" value="TYB77804.1"/>
    <property type="molecule type" value="Genomic_DNA"/>
</dbReference>
<keyword evidence="1" id="KW-0472">Membrane</keyword>
<keyword evidence="1" id="KW-1133">Transmembrane helix</keyword>
<accession>A0A5D0RB36</accession>
<dbReference type="Proteomes" id="UP000322080">
    <property type="component" value="Unassembled WGS sequence"/>
</dbReference>
<feature type="chain" id="PRO_5022690471" description="Ferrochelatase" evidence="2">
    <location>
        <begin position="20"/>
        <end position="63"/>
    </location>
</feature>
<keyword evidence="2" id="KW-0732">Signal</keyword>